<dbReference type="RefSeq" id="WP_029160391.1">
    <property type="nucleotide sequence ID" value="NZ_CP009933.1"/>
</dbReference>
<keyword evidence="1" id="KW-0812">Transmembrane</keyword>
<evidence type="ECO:0000313" key="2">
    <source>
        <dbReference type="EMBL" id="AKA70575.1"/>
    </source>
</evidence>
<keyword evidence="3" id="KW-1185">Reference proteome</keyword>
<protein>
    <submittedName>
        <fullName evidence="2">Uncharacterized protein</fullName>
    </submittedName>
</protein>
<dbReference type="STRING" id="1548.CSCA_3450"/>
<gene>
    <name evidence="2" type="ORF">CSCA_3450</name>
</gene>
<evidence type="ECO:0000313" key="3">
    <source>
        <dbReference type="Proteomes" id="UP000033115"/>
    </source>
</evidence>
<proteinExistence type="predicted"/>
<dbReference type="AlphaFoldDB" id="A0A0E3MAG6"/>
<dbReference type="Proteomes" id="UP000033115">
    <property type="component" value="Chromosome"/>
</dbReference>
<keyword evidence="1" id="KW-0472">Membrane</keyword>
<keyword evidence="1" id="KW-1133">Transmembrane helix</keyword>
<dbReference type="EMBL" id="CP009933">
    <property type="protein sequence ID" value="AKA70575.1"/>
    <property type="molecule type" value="Genomic_DNA"/>
</dbReference>
<evidence type="ECO:0000256" key="1">
    <source>
        <dbReference type="SAM" id="Phobius"/>
    </source>
</evidence>
<sequence>MINYKKTKQINNCIQEYGSHTLLSAINLGGANIKKNKPPNPYLDSDNSEVIKRKYKMLEADGRSLWAICTALAACVLFGFYPYEYSIFEQIHPFNNKFENNEIDKLLKKQDE</sequence>
<dbReference type="KEGG" id="csq:CSCA_3450"/>
<accession>A0A0E3MAG6</accession>
<feature type="transmembrane region" description="Helical" evidence="1">
    <location>
        <begin position="64"/>
        <end position="83"/>
    </location>
</feature>
<name>A0A0E3MAG6_CLOSL</name>
<dbReference type="HOGENOM" id="CLU_2166645_0_0_9"/>
<organism evidence="2 3">
    <name type="scientific">Clostridium scatologenes</name>
    <dbReference type="NCBI Taxonomy" id="1548"/>
    <lineage>
        <taxon>Bacteria</taxon>
        <taxon>Bacillati</taxon>
        <taxon>Bacillota</taxon>
        <taxon>Clostridia</taxon>
        <taxon>Eubacteriales</taxon>
        <taxon>Clostridiaceae</taxon>
        <taxon>Clostridium</taxon>
    </lineage>
</organism>
<reference evidence="2 3" key="1">
    <citation type="journal article" date="2015" name="J. Biotechnol.">
        <title>Complete genome sequence of a malodorant-producing acetogen, Clostridium scatologenes ATCC 25775(T).</title>
        <authorList>
            <person name="Zhu Z."/>
            <person name="Guo T."/>
            <person name="Zheng H."/>
            <person name="Song T."/>
            <person name="Ouyang P."/>
            <person name="Xie J."/>
        </authorList>
    </citation>
    <scope>NUCLEOTIDE SEQUENCE [LARGE SCALE GENOMIC DNA]</scope>
    <source>
        <strain evidence="2 3">ATCC 25775</strain>
    </source>
</reference>